<reference evidence="2 3" key="1">
    <citation type="journal article" date="2018" name="Front. Plant Sci.">
        <title>Red Clover (Trifolium pratense) and Zigzag Clover (T. medium) - A Picture of Genomic Similarities and Differences.</title>
        <authorList>
            <person name="Dluhosova J."/>
            <person name="Istvanek J."/>
            <person name="Nedelnik J."/>
            <person name="Repkova J."/>
        </authorList>
    </citation>
    <scope>NUCLEOTIDE SEQUENCE [LARGE SCALE GENOMIC DNA]</scope>
    <source>
        <strain evidence="3">cv. 10/8</strain>
        <tissue evidence="2">Leaf</tissue>
    </source>
</reference>
<dbReference type="AlphaFoldDB" id="A0A392T2C9"/>
<accession>A0A392T2C9</accession>
<organism evidence="2 3">
    <name type="scientific">Trifolium medium</name>
    <dbReference type="NCBI Taxonomy" id="97028"/>
    <lineage>
        <taxon>Eukaryota</taxon>
        <taxon>Viridiplantae</taxon>
        <taxon>Streptophyta</taxon>
        <taxon>Embryophyta</taxon>
        <taxon>Tracheophyta</taxon>
        <taxon>Spermatophyta</taxon>
        <taxon>Magnoliopsida</taxon>
        <taxon>eudicotyledons</taxon>
        <taxon>Gunneridae</taxon>
        <taxon>Pentapetalae</taxon>
        <taxon>rosids</taxon>
        <taxon>fabids</taxon>
        <taxon>Fabales</taxon>
        <taxon>Fabaceae</taxon>
        <taxon>Papilionoideae</taxon>
        <taxon>50 kb inversion clade</taxon>
        <taxon>NPAAA clade</taxon>
        <taxon>Hologalegina</taxon>
        <taxon>IRL clade</taxon>
        <taxon>Trifolieae</taxon>
        <taxon>Trifolium</taxon>
    </lineage>
</organism>
<dbReference type="Proteomes" id="UP000265520">
    <property type="component" value="Unassembled WGS sequence"/>
</dbReference>
<protein>
    <submittedName>
        <fullName evidence="2">Stress-induced receptor-like kinase</fullName>
    </submittedName>
</protein>
<dbReference type="Gene3D" id="3.30.200.20">
    <property type="entry name" value="Phosphorylase Kinase, domain 1"/>
    <property type="match status" value="1"/>
</dbReference>
<evidence type="ECO:0000313" key="2">
    <source>
        <dbReference type="EMBL" id="MCI55283.1"/>
    </source>
</evidence>
<dbReference type="SUPFAM" id="SSF56112">
    <property type="entry name" value="Protein kinase-like (PK-like)"/>
    <property type="match status" value="1"/>
</dbReference>
<keyword evidence="2" id="KW-0418">Kinase</keyword>
<dbReference type="GO" id="GO:0016301">
    <property type="term" value="F:kinase activity"/>
    <property type="evidence" value="ECO:0007669"/>
    <property type="project" value="UniProtKB-KW"/>
</dbReference>
<keyword evidence="1" id="KW-0067">ATP-binding</keyword>
<dbReference type="InterPro" id="IPR017441">
    <property type="entry name" value="Protein_kinase_ATP_BS"/>
</dbReference>
<evidence type="ECO:0000313" key="3">
    <source>
        <dbReference type="Proteomes" id="UP000265520"/>
    </source>
</evidence>
<sequence length="33" mass="3486">MARGFKDKLGEGGFGTVFKGNLRSGPCVAIKML</sequence>
<evidence type="ECO:0000256" key="1">
    <source>
        <dbReference type="PROSITE-ProRule" id="PRU10141"/>
    </source>
</evidence>
<dbReference type="GO" id="GO:0005524">
    <property type="term" value="F:ATP binding"/>
    <property type="evidence" value="ECO:0007669"/>
    <property type="project" value="UniProtKB-UniRule"/>
</dbReference>
<feature type="non-terminal residue" evidence="2">
    <location>
        <position position="33"/>
    </location>
</feature>
<dbReference type="EMBL" id="LXQA010493679">
    <property type="protein sequence ID" value="MCI55283.1"/>
    <property type="molecule type" value="Genomic_DNA"/>
</dbReference>
<keyword evidence="2" id="KW-0808">Transferase</keyword>
<keyword evidence="3" id="KW-1185">Reference proteome</keyword>
<name>A0A392T2C9_9FABA</name>
<feature type="binding site" evidence="1">
    <location>
        <position position="31"/>
    </location>
    <ligand>
        <name>ATP</name>
        <dbReference type="ChEBI" id="CHEBI:30616"/>
    </ligand>
</feature>
<comment type="caution">
    <text evidence="2">The sequence shown here is derived from an EMBL/GenBank/DDBJ whole genome shotgun (WGS) entry which is preliminary data.</text>
</comment>
<proteinExistence type="predicted"/>
<dbReference type="InterPro" id="IPR011009">
    <property type="entry name" value="Kinase-like_dom_sf"/>
</dbReference>
<keyword evidence="1" id="KW-0547">Nucleotide-binding</keyword>
<keyword evidence="2" id="KW-0675">Receptor</keyword>
<dbReference type="PROSITE" id="PS00107">
    <property type="entry name" value="PROTEIN_KINASE_ATP"/>
    <property type="match status" value="1"/>
</dbReference>